<dbReference type="AlphaFoldDB" id="A0A2S3WBM2"/>
<reference evidence="1 2" key="1">
    <citation type="submission" date="2016-08" db="EMBL/GenBank/DDBJ databases">
        <authorList>
            <person name="Seilhamer J.J."/>
        </authorList>
    </citation>
    <scope>NUCLEOTIDE SEQUENCE [LARGE SCALE GENOMIC DNA]</scope>
    <source>
        <strain evidence="1 2">KT-27</strain>
    </source>
</reference>
<dbReference type="Proteomes" id="UP000237194">
    <property type="component" value="Unassembled WGS sequence"/>
</dbReference>
<reference evidence="1 2" key="2">
    <citation type="submission" date="2018-03" db="EMBL/GenBank/DDBJ databases">
        <title>Draft genome of Pseudomonas putida strain KT-27.</title>
        <authorList>
            <person name="Yoshizawa S."/>
            <person name="Khan N.H."/>
            <person name="Nishimura M."/>
            <person name="Chiura H.X."/>
            <person name="Ogura Y."/>
            <person name="Hayashi T."/>
            <person name="Kogure K."/>
        </authorList>
    </citation>
    <scope>NUCLEOTIDE SEQUENCE [LARGE SCALE GENOMIC DNA]</scope>
    <source>
        <strain evidence="1 2">KT-27</strain>
    </source>
</reference>
<evidence type="ECO:0000313" key="2">
    <source>
        <dbReference type="Proteomes" id="UP000237194"/>
    </source>
</evidence>
<name>A0A2S3WBM2_PSEPU</name>
<accession>A0A2S3WBM2</accession>
<comment type="caution">
    <text evidence="1">The sequence shown here is derived from an EMBL/GenBank/DDBJ whole genome shotgun (WGS) entry which is preliminary data.</text>
</comment>
<protein>
    <submittedName>
        <fullName evidence="1">Uncharacterized protein</fullName>
    </submittedName>
</protein>
<evidence type="ECO:0000313" key="1">
    <source>
        <dbReference type="EMBL" id="POF88344.1"/>
    </source>
</evidence>
<dbReference type="EMBL" id="MIND01000018">
    <property type="protein sequence ID" value="POF88344.1"/>
    <property type="molecule type" value="Genomic_DNA"/>
</dbReference>
<proteinExistence type="predicted"/>
<organism evidence="1 2">
    <name type="scientific">Pseudomonas putida</name>
    <name type="common">Arthrobacter siderocapsulatus</name>
    <dbReference type="NCBI Taxonomy" id="303"/>
    <lineage>
        <taxon>Bacteria</taxon>
        <taxon>Pseudomonadati</taxon>
        <taxon>Pseudomonadota</taxon>
        <taxon>Gammaproteobacteria</taxon>
        <taxon>Pseudomonadales</taxon>
        <taxon>Pseudomonadaceae</taxon>
        <taxon>Pseudomonas</taxon>
    </lineage>
</organism>
<sequence length="470" mass="53518">MEVGVENHFEMEPFAAEEIAGKLFPKLELAHPLYQRFPREQVGFRLASTLLHSIAEDPERLDIVLGLQNLLILKIATCDIRTSRLQKAQKRVPRILAQPKYRQGGAAVKARSTMLKSLRKGIMARIDEIRQLAYLWRCFGDGIAAIYQSQHALRHLLYDDKYQVKQTAGAIFGKEGFGHEYATLKRGIDMGVPVVMSDLTNIIRHGDLCALAGPDPVPLELKSSRVTGGRVARQAQQLDKITTFFEKDEARNFRGSIRIIRTAMASEEINHREFLNQGIQQALQTGLWSGAPEPGLRYVCYHSAILENQELVYSEIDQWATASTWVTPLGPELSWLPAYPFTLTLTPQNSTLFMQEAFGIFVLIDLELTKQLFKDLDVHCVWLMDGTHSMQICLDPNDLMQGAYRVSQCLFDRVSKEFQSLSWFVRERSSIFEEDSKPVFTEITPEEIMTKPMDGWTGVEDFYKRQEPKA</sequence>
<gene>
    <name evidence="1" type="ORF">BGP80_10360</name>
</gene>